<evidence type="ECO:0000256" key="4">
    <source>
        <dbReference type="SAM" id="MobiDB-lite"/>
    </source>
</evidence>
<feature type="compositionally biased region" description="Polar residues" evidence="4">
    <location>
        <begin position="1"/>
        <end position="15"/>
    </location>
</feature>
<protein>
    <submittedName>
        <fullName evidence="5">Uncharacterized protein</fullName>
    </submittedName>
</protein>
<dbReference type="Proteomes" id="UP001472677">
    <property type="component" value="Unassembled WGS sequence"/>
</dbReference>
<keyword evidence="2" id="KW-0805">Transcription regulation</keyword>
<keyword evidence="3" id="KW-0804">Transcription</keyword>
<gene>
    <name evidence="5" type="ORF">V6N12_054560</name>
</gene>
<comment type="caution">
    <text evidence="5">The sequence shown here is derived from an EMBL/GenBank/DDBJ whole genome shotgun (WGS) entry which is preliminary data.</text>
</comment>
<proteinExistence type="predicted"/>
<organism evidence="5 6">
    <name type="scientific">Hibiscus sabdariffa</name>
    <name type="common">roselle</name>
    <dbReference type="NCBI Taxonomy" id="183260"/>
    <lineage>
        <taxon>Eukaryota</taxon>
        <taxon>Viridiplantae</taxon>
        <taxon>Streptophyta</taxon>
        <taxon>Embryophyta</taxon>
        <taxon>Tracheophyta</taxon>
        <taxon>Spermatophyta</taxon>
        <taxon>Magnoliopsida</taxon>
        <taxon>eudicotyledons</taxon>
        <taxon>Gunneridae</taxon>
        <taxon>Pentapetalae</taxon>
        <taxon>rosids</taxon>
        <taxon>malvids</taxon>
        <taxon>Malvales</taxon>
        <taxon>Malvaceae</taxon>
        <taxon>Malvoideae</taxon>
        <taxon>Hibiscus</taxon>
    </lineage>
</organism>
<name>A0ABR2D0U0_9ROSI</name>
<keyword evidence="1" id="KW-0678">Repressor</keyword>
<accession>A0ABR2D0U0</accession>
<evidence type="ECO:0000256" key="2">
    <source>
        <dbReference type="ARBA" id="ARBA00023015"/>
    </source>
</evidence>
<feature type="region of interest" description="Disordered" evidence="4">
    <location>
        <begin position="1"/>
        <end position="55"/>
    </location>
</feature>
<reference evidence="5 6" key="1">
    <citation type="journal article" date="2024" name="G3 (Bethesda)">
        <title>Genome assembly of Hibiscus sabdariffa L. provides insights into metabolisms of medicinal natural products.</title>
        <authorList>
            <person name="Kim T."/>
        </authorList>
    </citation>
    <scope>NUCLEOTIDE SEQUENCE [LARGE SCALE GENOMIC DNA]</scope>
    <source>
        <strain evidence="5">TK-2024</strain>
        <tissue evidence="5">Old leaves</tissue>
    </source>
</reference>
<dbReference type="InterPro" id="IPR040356">
    <property type="entry name" value="SPEAR"/>
</dbReference>
<dbReference type="InterPro" id="IPR014855">
    <property type="entry name" value="NOZZLE"/>
</dbReference>
<dbReference type="EMBL" id="JBBPBM010000038">
    <property type="protein sequence ID" value="KAK8527342.1"/>
    <property type="molecule type" value="Genomic_DNA"/>
</dbReference>
<feature type="compositionally biased region" description="Basic residues" evidence="4">
    <location>
        <begin position="35"/>
        <end position="51"/>
    </location>
</feature>
<keyword evidence="6" id="KW-1185">Reference proteome</keyword>
<evidence type="ECO:0000256" key="3">
    <source>
        <dbReference type="ARBA" id="ARBA00023163"/>
    </source>
</evidence>
<evidence type="ECO:0000313" key="6">
    <source>
        <dbReference type="Proteomes" id="UP001472677"/>
    </source>
</evidence>
<evidence type="ECO:0000256" key="1">
    <source>
        <dbReference type="ARBA" id="ARBA00022491"/>
    </source>
</evidence>
<sequence>MATSLTLSTPKTDNPTAKPIGDEAKPAMEFVKSSNKGRKPNGKAHNPKKQPQRGMGVAQLEHLRKMSETRTTTTVTQFPCETIGGGGAGGGGGNIPVFHGVANYGVPMVMNGGNGGLWGWGGETDGLMMQRVVGNGGFGGFNGQGLVGNPGNLQVGVVEASKELSSMPKFQHCKPDRCDSFCFKKKRCNGETGKFNGGVLNQFGQFFPRKEADFHGWNPENNQNHTNEEMNGFSARAARSAYAYAATGQMKNINETVDVLAIHKKGNSVGTGSYVMEYEFFPGKNGRNTASKEWELPQQASFPLGAEASHANASNCVDLSLKLSY</sequence>
<dbReference type="PANTHER" id="PTHR33388">
    <property type="entry name" value="OS01G0212500 PROTEIN"/>
    <property type="match status" value="1"/>
</dbReference>
<dbReference type="Pfam" id="PF08744">
    <property type="entry name" value="NOZZLE"/>
    <property type="match status" value="1"/>
</dbReference>
<dbReference type="PANTHER" id="PTHR33388:SF2">
    <property type="entry name" value="PROTEIN SPOROCYTELESS"/>
    <property type="match status" value="1"/>
</dbReference>
<evidence type="ECO:0000313" key="5">
    <source>
        <dbReference type="EMBL" id="KAK8527342.1"/>
    </source>
</evidence>